<proteinExistence type="predicted"/>
<accession>A0A1F5JW03</accession>
<dbReference type="Proteomes" id="UP000176902">
    <property type="component" value="Unassembled WGS sequence"/>
</dbReference>
<protein>
    <recommendedName>
        <fullName evidence="3">DUF4238 domain-containing protein</fullName>
    </recommendedName>
</protein>
<dbReference type="AlphaFoldDB" id="A0A1F5JW03"/>
<gene>
    <name evidence="1" type="ORF">A3C59_04335</name>
</gene>
<reference evidence="1 2" key="1">
    <citation type="journal article" date="2016" name="Nat. Commun.">
        <title>Thousands of microbial genomes shed light on interconnected biogeochemical processes in an aquifer system.</title>
        <authorList>
            <person name="Anantharaman K."/>
            <person name="Brown C.T."/>
            <person name="Hug L.A."/>
            <person name="Sharon I."/>
            <person name="Castelle C.J."/>
            <person name="Probst A.J."/>
            <person name="Thomas B.C."/>
            <person name="Singh A."/>
            <person name="Wilkins M.J."/>
            <person name="Karaoz U."/>
            <person name="Brodie E.L."/>
            <person name="Williams K.H."/>
            <person name="Hubbard S.S."/>
            <person name="Banfield J.F."/>
        </authorList>
    </citation>
    <scope>NUCLEOTIDE SEQUENCE [LARGE SCALE GENOMIC DNA]</scope>
</reference>
<sequence length="409" mass="47443">MPSQFKNNHYVPEWYQNRFLPASQTNKELYYLHLKPEIFIDSKGIAHPTKGVFKQGFRKCFAQDDLYTLKLGPVESTEIEQKFFGDIDRNGQKAVEFFTNFTHSSPGHAHYAPMVLYMSTQKLRTPKGLDWLATQVDTGDWNQLLAFMVKLRNLHSAIWTECIWQITDASQSPTKFIISDHPVTVYNRVCGPRSQYCKEANDPDIRLHATQTIFPLSIDKLLILTNLSWVRNPYQSEVKFRPNPNPFRNSVFNFLDIQIGRQLSEQEVREINFIIKSRAYNYIAAAEEDWLFPEKYVSKSNWNKYGDGYLLMPDPRGVNAGGELYWGNNDGTTGGIDPYGRLPGDPDFSKESDEGIEFATLHKFKGEFATKFGPVRRGWNFDMGSFIKKDTDEMYKYHLSLFKKKKYPH</sequence>
<evidence type="ECO:0008006" key="3">
    <source>
        <dbReference type="Google" id="ProtNLM"/>
    </source>
</evidence>
<dbReference type="Pfam" id="PF14022">
    <property type="entry name" value="DUF4238"/>
    <property type="match status" value="1"/>
</dbReference>
<dbReference type="EMBL" id="MFCV01000020">
    <property type="protein sequence ID" value="OGE32823.1"/>
    <property type="molecule type" value="Genomic_DNA"/>
</dbReference>
<comment type="caution">
    <text evidence="1">The sequence shown here is derived from an EMBL/GenBank/DDBJ whole genome shotgun (WGS) entry which is preliminary data.</text>
</comment>
<evidence type="ECO:0000313" key="1">
    <source>
        <dbReference type="EMBL" id="OGE32823.1"/>
    </source>
</evidence>
<dbReference type="STRING" id="1797768.A3C59_04335"/>
<organism evidence="1 2">
    <name type="scientific">Candidatus Daviesbacteria bacterium RIFCSPHIGHO2_02_FULL_36_13</name>
    <dbReference type="NCBI Taxonomy" id="1797768"/>
    <lineage>
        <taxon>Bacteria</taxon>
        <taxon>Candidatus Daviesiibacteriota</taxon>
    </lineage>
</organism>
<dbReference type="InterPro" id="IPR025332">
    <property type="entry name" value="DUF4238"/>
</dbReference>
<name>A0A1F5JW03_9BACT</name>
<evidence type="ECO:0000313" key="2">
    <source>
        <dbReference type="Proteomes" id="UP000176902"/>
    </source>
</evidence>